<gene>
    <name evidence="2" type="ORF">GCM10022422_42110</name>
</gene>
<keyword evidence="1" id="KW-0812">Transmembrane</keyword>
<dbReference type="Proteomes" id="UP001501367">
    <property type="component" value="Unassembled WGS sequence"/>
</dbReference>
<sequence>MKEDFKLVRSYQYSSEAQIFCGKLESEGIEVYLRDNHIVDSNPIWSNAVGGVKLFVREEDFKKASEILSTVSQYSLDEKNDLIQCPNCGAEKVEMITSLRDTKSLVAFIFSLLFVLMPFYSKYRYQCDCCKTEF</sequence>
<evidence type="ECO:0000313" key="3">
    <source>
        <dbReference type="Proteomes" id="UP001501367"/>
    </source>
</evidence>
<proteinExistence type="predicted"/>
<dbReference type="RefSeq" id="WP_278020133.1">
    <property type="nucleotide sequence ID" value="NZ_BAABDT010000007.1"/>
</dbReference>
<accession>A0ABP7G128</accession>
<feature type="transmembrane region" description="Helical" evidence="1">
    <location>
        <begin position="105"/>
        <end position="121"/>
    </location>
</feature>
<name>A0ABP7G128_9FLAO</name>
<keyword evidence="3" id="KW-1185">Reference proteome</keyword>
<keyword evidence="1" id="KW-0472">Membrane</keyword>
<protein>
    <recommendedName>
        <fullName evidence="4">DUF2007 domain-containing protein</fullName>
    </recommendedName>
</protein>
<reference evidence="3" key="1">
    <citation type="journal article" date="2019" name="Int. J. Syst. Evol. Microbiol.">
        <title>The Global Catalogue of Microorganisms (GCM) 10K type strain sequencing project: providing services to taxonomists for standard genome sequencing and annotation.</title>
        <authorList>
            <consortium name="The Broad Institute Genomics Platform"/>
            <consortium name="The Broad Institute Genome Sequencing Center for Infectious Disease"/>
            <person name="Wu L."/>
            <person name="Ma J."/>
        </authorList>
    </citation>
    <scope>NUCLEOTIDE SEQUENCE [LARGE SCALE GENOMIC DNA]</scope>
    <source>
        <strain evidence="3">JCM 17336</strain>
    </source>
</reference>
<evidence type="ECO:0000256" key="1">
    <source>
        <dbReference type="SAM" id="Phobius"/>
    </source>
</evidence>
<dbReference type="InterPro" id="IPR011322">
    <property type="entry name" value="N-reg_PII-like_a/b"/>
</dbReference>
<comment type="caution">
    <text evidence="2">The sequence shown here is derived from an EMBL/GenBank/DDBJ whole genome shotgun (WGS) entry which is preliminary data.</text>
</comment>
<evidence type="ECO:0008006" key="4">
    <source>
        <dbReference type="Google" id="ProtNLM"/>
    </source>
</evidence>
<evidence type="ECO:0000313" key="2">
    <source>
        <dbReference type="EMBL" id="GAA3752285.1"/>
    </source>
</evidence>
<organism evidence="2 3">
    <name type="scientific">Flavobacterium ginsengisoli</name>
    <dbReference type="NCBI Taxonomy" id="871694"/>
    <lineage>
        <taxon>Bacteria</taxon>
        <taxon>Pseudomonadati</taxon>
        <taxon>Bacteroidota</taxon>
        <taxon>Flavobacteriia</taxon>
        <taxon>Flavobacteriales</taxon>
        <taxon>Flavobacteriaceae</taxon>
        <taxon>Flavobacterium</taxon>
    </lineage>
</organism>
<dbReference type="SUPFAM" id="SSF54913">
    <property type="entry name" value="GlnB-like"/>
    <property type="match status" value="1"/>
</dbReference>
<keyword evidence="1" id="KW-1133">Transmembrane helix</keyword>
<dbReference type="EMBL" id="BAABDT010000007">
    <property type="protein sequence ID" value="GAA3752285.1"/>
    <property type="molecule type" value="Genomic_DNA"/>
</dbReference>